<dbReference type="SUPFAM" id="SSF56112">
    <property type="entry name" value="Protein kinase-like (PK-like)"/>
    <property type="match status" value="1"/>
</dbReference>
<dbReference type="InterPro" id="IPR000403">
    <property type="entry name" value="PI3/4_kinase_cat_dom"/>
</dbReference>
<dbReference type="Pfam" id="PF02260">
    <property type="entry name" value="FATC"/>
    <property type="match status" value="1"/>
</dbReference>
<proteinExistence type="inferred from homology"/>
<dbReference type="InterPro" id="IPR044107">
    <property type="entry name" value="PIKKc_ATM"/>
</dbReference>
<dbReference type="InterPro" id="IPR018936">
    <property type="entry name" value="PI3/4_kinase_CS"/>
</dbReference>
<comment type="similarity">
    <text evidence="2 16">Belongs to the PI3/PI4-kinase family. ATM subfamily.</text>
</comment>
<dbReference type="PANTHER" id="PTHR37079">
    <property type="entry name" value="SERINE/THREONINE-PROTEIN KINASE ATM"/>
    <property type="match status" value="1"/>
</dbReference>
<keyword evidence="8 16" id="KW-0547">Nucleotide-binding</keyword>
<dbReference type="InterPro" id="IPR038980">
    <property type="entry name" value="ATM_plant"/>
</dbReference>
<reference evidence="21" key="1">
    <citation type="submission" date="2013-07" db="EMBL/GenBank/DDBJ databases">
        <title>The Genome Sequence of Cryptococcus dejecticola CBS10117.</title>
        <authorList>
            <consortium name="The Broad Institute Genome Sequencing Platform"/>
            <person name="Cuomo C."/>
            <person name="Litvintseva A."/>
            <person name="Chen Y."/>
            <person name="Heitman J."/>
            <person name="Sun S."/>
            <person name="Springer D."/>
            <person name="Dromer F."/>
            <person name="Young S.K."/>
            <person name="Zeng Q."/>
            <person name="Gargeya S."/>
            <person name="Fitzgerald M."/>
            <person name="Abouelleil A."/>
            <person name="Alvarado L."/>
            <person name="Berlin A.M."/>
            <person name="Chapman S.B."/>
            <person name="Dewar J."/>
            <person name="Goldberg J."/>
            <person name="Griggs A."/>
            <person name="Gujja S."/>
            <person name="Hansen M."/>
            <person name="Howarth C."/>
            <person name="Imamovic A."/>
            <person name="Larimer J."/>
            <person name="McCowan C."/>
            <person name="Murphy C."/>
            <person name="Pearson M."/>
            <person name="Priest M."/>
            <person name="Roberts A."/>
            <person name="Saif S."/>
            <person name="Shea T."/>
            <person name="Sykes S."/>
            <person name="Wortman J."/>
            <person name="Nusbaum C."/>
            <person name="Birren B."/>
        </authorList>
    </citation>
    <scope>NUCLEOTIDE SEQUENCE [LARGE SCALE GENOMIC DNA]</scope>
    <source>
        <strain evidence="21">CBS 10117</strain>
    </source>
</reference>
<dbReference type="Pfam" id="PF00454">
    <property type="entry name" value="PI3_PI4_kinase"/>
    <property type="match status" value="1"/>
</dbReference>
<dbReference type="InterPro" id="IPR011009">
    <property type="entry name" value="Kinase-like_dom_sf"/>
</dbReference>
<evidence type="ECO:0000313" key="21">
    <source>
        <dbReference type="EMBL" id="OBR81381.1"/>
    </source>
</evidence>
<evidence type="ECO:0000256" key="8">
    <source>
        <dbReference type="ARBA" id="ARBA00022741"/>
    </source>
</evidence>
<evidence type="ECO:0000256" key="9">
    <source>
        <dbReference type="ARBA" id="ARBA00022763"/>
    </source>
</evidence>
<accession>A0A1A5ZU98</accession>
<dbReference type="STRING" id="1296121.A0A1A5ZU98"/>
<dbReference type="PROSITE" id="PS00916">
    <property type="entry name" value="PI3_4_KINASE_2"/>
    <property type="match status" value="1"/>
</dbReference>
<evidence type="ECO:0000256" key="11">
    <source>
        <dbReference type="ARBA" id="ARBA00022840"/>
    </source>
</evidence>
<dbReference type="InterPro" id="IPR016024">
    <property type="entry name" value="ARM-type_fold"/>
</dbReference>
<dbReference type="GO" id="GO:0005634">
    <property type="term" value="C:nucleus"/>
    <property type="evidence" value="ECO:0007669"/>
    <property type="project" value="UniProtKB-SubCell"/>
</dbReference>
<dbReference type="SUPFAM" id="SSF48371">
    <property type="entry name" value="ARM repeat"/>
    <property type="match status" value="1"/>
</dbReference>
<organism evidence="21">
    <name type="scientific">Kwoniella dejecticola CBS 10117</name>
    <dbReference type="NCBI Taxonomy" id="1296121"/>
    <lineage>
        <taxon>Eukaryota</taxon>
        <taxon>Fungi</taxon>
        <taxon>Dikarya</taxon>
        <taxon>Basidiomycota</taxon>
        <taxon>Agaricomycotina</taxon>
        <taxon>Tremellomycetes</taxon>
        <taxon>Tremellales</taxon>
        <taxon>Cryptococcaceae</taxon>
        <taxon>Kwoniella</taxon>
    </lineage>
</organism>
<sequence length="3059" mass="341014">MNTVRGLENALQQTQSKVIKDRVEGVRKVRELFSNRQNLNAFSDVASREGGSAWISFYECLFNTVAKERAYVVKPAAKGGTTGEYHTFQMSMVADKRLADAISLVRWMAERTVHLISKKPFLTIFNNMTKSLVSGDRIFPPAALDYAKALRTLLIYPPHLESLDTTSWKILMNICWCAVLGDKVTIDPSWGGEDSVADLEEEMEVDEFELAEAGTTSWNSAKVGMTQFNVELVSLIPILLSSSSAPIVPPIPQKAAPGLSVDRSGYSILMKINRFFNQYSTETSVHLAILRSLNLLFAEFELNCRDDFLTSGLKLFPQLVSLWTTKNKVLREQVVIAIRTLLPFITHKTLVDANDASDVRSNIETLMEGLYKETIDRRGVEPLELNHLRLSPTKAGNGVFEKRGIGAGYGFTNEHAMIWAILELYAEAAVYLHESQSWSHPSTPSRNGGPSKRRRVENSINSLIFGMRSGNVKNRLLALQVMTFICDQDLRILHDEAQAEIRRTMIDLLDEDDESLQAWAFIGLSVLAQISHEQGQQADIGHDNLLESPSSRSSAKASAEDDWKKVWGHAIRKASIAGTCRAACHAAHTLLRLDKLDSALFVKDIYTFLRNVDVQGPIFAYDSVCAFLALALNIAKSDVRLYSLELESKVLNWLEKTGLMEGPRGNSRMEQQTPADVLALLASISRYKHYPLMELSTEEVLPDAAIVDRVLEEANTKPIRDFLLYGNLPAGKSNGVEAHQQEGQTLRTSASTESLNYLEGRARRISSFLTSTLHAQSSGWETAKEGAIAPEKARRSLDLMVITLSFQATVQLNGNIPDSHCINSAVELLACTRTSLLSNSLSIPSQHLIWRGFEPLVHSPVTNETDWPLLVQPDSESGIRRDLLPTYHYDTSLDNDAGPMTGSVGSAPPAAMGPSQSFAIPSQIPLSGSATLPPTAVKPVSQALTRLSASQTLTQQIWLLSTVSAAFKDVFSLCLQVMTNRHSPSNNNGSVTQVAEHIDDDDFGEIRNAETDAMPLSKEAIECQRTSASLLSTVMAVRLKGYMLISNLQRPYKDPQMINTVLSTEGSRFIELARVMCLAVRSNWLKLSFDATEMIIDMMEDMLRSYAFARNTALLGLIIDFVKCSMPVWLGPDGLRGDLGERGMQLVCYCADRILKGTISSWRVKISVLSFMDEFLHYDLAREIWIKSIEDFVDINAEQDQDDYEPLGYLAASLLDLDARVRLRAATSASLAYYRPILPSKEHRDFYFRTLGKQPGDDKHFDSFISHTLWKLNCCIATAQQRSAAVFHLYEIPGVTSAYNGHLQLGLEAVASRLGLSSISDLYLPYAIIIIRSQLIEGQLAMRVPHKLYGFPTRKAYSQACLQRVGPFMLAEGHIDFYNSACEAANMDASLAIEQAFPSTAAIAFAQAFTTEAKQAAKEAMDKLGSLPGIDSKRILNKWLEDSVDTIAAHLWELLDLQLTTEGMADVLNEMTGDHAAGLLWSELMTNDSSSDETTAIDPYASARNIVAAYQYLKSQYPTLATLKMVFSAVIRLTGKINGIFLVSEQRRYLKALSLLVVLHQEAFQSANILQVFLQELLAILRQPDICGIVISMVGWGFRQIEVYKSPIPNLTDLFVQLGLARTALSVSEGEEVGAGLENWIIESAQQWSTSTTTRTAFEAALALWPASLRMKLAESYTPLFTDLGTLSERPSVKNAGELCKQYLTIMKTSTKPEAVTTFTQSLFWHLKGKTFDGADMEGINAFLDILQLADGQIRLPSLDSMAVFSSYSTNYLNISTSKQEKEPEIALRASIVQEVSKLIDDDNHRTRAIAYEALQGMIPRIRELLNGTILPPDLKARLSVLTPISFSSTHSESKALDAGINSSGWLKLCRSSARWSKELVKVLCEVVATDDDFYTSLQPLLSSDGISLQHLLPHIVQATLTCGASQNPEITLTRVRLFSEHFTGVIQYPAASLDVIHTIIDTILHLRHFQPNYRNGELGYNAWLEVDYVLLSQAAVRIGAYATALMFLELARDQDGGIQEGDGRVQKIMYGIYSNVEDPDGFYGIENHDVRDALLRRLEHEGLSQRAFAWNGALIETSPSNGRSNPFLPALHNLHTFGFNRLASSMTSHAQQEGSAAEEDPFFYELAWRTGGWDLPMSDAMSKTPQGSLYSALRAVHRERDREAALRCVNSSIKVEMERLSGLGMERMAQIKKTTVNLLCLREAAHWLDGGFQAEIEKAHGDVGGFGVMSKAFEFADAERLTAVHLSLLRSGRQREDKDVIGDMLSPKAELLASLEKKSYLRLAELAKEDDNIQASVNAITAVQQLEMGKTPSDEAQDAFSHVLWSQHEHGLAIQHAQDLTEEVKIRKPADPGRLAVLYGRIAHWTDLAKLKAASDIRQTFEMAYGIAAKVKVPNEDLARICHEYASFADNHCSNLSKSSELGRLKSYQERKMQDSDVSSTLKSSRRESTSRSSKAGLEAEEDERTIQALEKERLSYITLALRMYAKALTFSDTYDDSITQLVSLWLQHDDQEEVNKSFAVYLKLIPSHKFVFLGPQLAARLYRPTVPTSFNQNLNGLLLRMSQDHPFHILYQVITLAHGVTPPTSAKRKSTAAENLGRGPAALEILSSLAAMASDKLPNRAAQQMKVFVEASVAWSRYKENSQLTDSLEGHARKPKAGSSHSLPTNSPLRNLSLRIPVATYSLPLDLSCQYQDIPTFHRYRTRYMIAGGVHRPRIMQCLDSDGKQHQQLFKAEDEVRQDAVMEQVFTMTNDLLSRDRQAKVRNLKFRTYNVVPLPERTGIIEFVEGTRGIGDWLKPAHQKYRNGLDIPTSEFQSKMAAIQDRDYKSAELPKKYMECMKKFKPVLRHFFVEKHKDPMAWFTMRLNYSRSVAVTSIVGWMVGLGDRHCSNILIDQSTGELVHIDFGIVFEDGRKLRIPEKVPFRLTNDLVDGLGISGIEGTFKRCSEHTLRVLRDSSSLILTILEVFKNDPLYAWAGDPDKLQRAQGGKNANANANINAITEMMIQDANVKEKADRVLSKIKSKLGSELSIEYTVNMLIQEARDVEHLSRIYHGWAPWF</sequence>
<dbReference type="PROSITE" id="PS51189">
    <property type="entry name" value="FAT"/>
    <property type="match status" value="1"/>
</dbReference>
<dbReference type="SMART" id="SM01342">
    <property type="entry name" value="TAN"/>
    <property type="match status" value="1"/>
</dbReference>
<evidence type="ECO:0000256" key="1">
    <source>
        <dbReference type="ARBA" id="ARBA00004123"/>
    </source>
</evidence>
<evidence type="ECO:0000259" key="19">
    <source>
        <dbReference type="PROSITE" id="PS51189"/>
    </source>
</evidence>
<keyword evidence="16" id="KW-0779">Telomere</keyword>
<dbReference type="GO" id="GO:0004674">
    <property type="term" value="F:protein serine/threonine kinase activity"/>
    <property type="evidence" value="ECO:0007669"/>
    <property type="project" value="UniProtKB-KW"/>
</dbReference>
<feature type="compositionally biased region" description="Polar residues" evidence="17">
    <location>
        <begin position="2661"/>
        <end position="2670"/>
    </location>
</feature>
<dbReference type="GO" id="GO:0006325">
    <property type="term" value="P:chromatin organization"/>
    <property type="evidence" value="ECO:0007669"/>
    <property type="project" value="UniProtKB-KW"/>
</dbReference>
<comment type="subunit">
    <text evidence="3">Associates with DNA double-strand breaks.</text>
</comment>
<dbReference type="EC" id="2.7.11.1" evidence="4 16"/>
<keyword evidence="12 16" id="KW-0539">Nucleus</keyword>
<evidence type="ECO:0000256" key="13">
    <source>
        <dbReference type="ARBA" id="ARBA00025079"/>
    </source>
</evidence>
<dbReference type="PROSITE" id="PS00915">
    <property type="entry name" value="PI3_4_KINASE_1"/>
    <property type="match status" value="1"/>
</dbReference>
<dbReference type="PROSITE" id="PS50290">
    <property type="entry name" value="PI3_4_KINASE_3"/>
    <property type="match status" value="1"/>
</dbReference>
<dbReference type="PROSITE" id="PS51190">
    <property type="entry name" value="FATC"/>
    <property type="match status" value="1"/>
</dbReference>
<protein>
    <recommendedName>
        <fullName evidence="5 16">Serine/threonine-protein kinase Tel1</fullName>
        <ecNumber evidence="4 16">2.7.11.1</ecNumber>
    </recommendedName>
</protein>
<feature type="domain" description="FAT" evidence="19">
    <location>
        <begin position="1991"/>
        <end position="2581"/>
    </location>
</feature>
<evidence type="ECO:0000256" key="2">
    <source>
        <dbReference type="ARBA" id="ARBA00010769"/>
    </source>
</evidence>
<evidence type="ECO:0000256" key="10">
    <source>
        <dbReference type="ARBA" id="ARBA00022777"/>
    </source>
</evidence>
<dbReference type="CDD" id="cd05171">
    <property type="entry name" value="PIKKc_ATM"/>
    <property type="match status" value="1"/>
</dbReference>
<keyword evidence="11 16" id="KW-0067">ATP-binding</keyword>
<dbReference type="GO" id="GO:0000781">
    <property type="term" value="C:chromosome, telomeric region"/>
    <property type="evidence" value="ECO:0007669"/>
    <property type="project" value="UniProtKB-SubCell"/>
</dbReference>
<dbReference type="GO" id="GO:0005524">
    <property type="term" value="F:ATP binding"/>
    <property type="evidence" value="ECO:0007669"/>
    <property type="project" value="UniProtKB-KW"/>
</dbReference>
<dbReference type="GO" id="GO:0106310">
    <property type="term" value="F:protein serine kinase activity"/>
    <property type="evidence" value="ECO:0007669"/>
    <property type="project" value="RHEA"/>
</dbReference>
<evidence type="ECO:0000256" key="6">
    <source>
        <dbReference type="ARBA" id="ARBA00022527"/>
    </source>
</evidence>
<comment type="catalytic activity">
    <reaction evidence="15">
        <text>L-seryl-[protein] + ATP = O-phospho-L-seryl-[protein] + ADP + H(+)</text>
        <dbReference type="Rhea" id="RHEA:17989"/>
        <dbReference type="Rhea" id="RHEA-COMP:9863"/>
        <dbReference type="Rhea" id="RHEA-COMP:11604"/>
        <dbReference type="ChEBI" id="CHEBI:15378"/>
        <dbReference type="ChEBI" id="CHEBI:29999"/>
        <dbReference type="ChEBI" id="CHEBI:30616"/>
        <dbReference type="ChEBI" id="CHEBI:83421"/>
        <dbReference type="ChEBI" id="CHEBI:456216"/>
        <dbReference type="EC" id="2.7.11.1"/>
    </reaction>
</comment>
<keyword evidence="6 16" id="KW-0723">Serine/threonine-protein kinase</keyword>
<keyword evidence="16" id="KW-0156">Chromatin regulator</keyword>
<evidence type="ECO:0000256" key="15">
    <source>
        <dbReference type="ARBA" id="ARBA00048679"/>
    </source>
</evidence>
<feature type="domain" description="FATC" evidence="20">
    <location>
        <begin position="3027"/>
        <end position="3059"/>
    </location>
</feature>
<feature type="domain" description="PI3K/PI4K catalytic" evidence="18">
    <location>
        <begin position="2702"/>
        <end position="3016"/>
    </location>
</feature>
<evidence type="ECO:0000256" key="3">
    <source>
        <dbReference type="ARBA" id="ARBA00011370"/>
    </source>
</evidence>
<feature type="region of interest" description="Disordered" evidence="17">
    <location>
        <begin position="2646"/>
        <end position="2670"/>
    </location>
</feature>
<dbReference type="InterPro" id="IPR021668">
    <property type="entry name" value="TAN"/>
</dbReference>
<keyword evidence="9 16" id="KW-0227">DNA damage</keyword>
<dbReference type="Gene3D" id="1.10.1070.11">
    <property type="entry name" value="Phosphatidylinositol 3-/4-kinase, catalytic domain"/>
    <property type="match status" value="1"/>
</dbReference>
<comment type="function">
    <text evidence="13 16">Serine/threonine protein kinase which activates checkpoint signaling upon genotoxic stresses such as ionizing radiation (IR), ultraviolet light (UV), or DNA replication stalling, thereby acting as a DNA damage sensor. Recognizes the substrate consensus sequence [ST]-Q. Phosphorylates histone H2A to form H2AS128ph (gamma-H2A) at sites of DNA damage, involved in the regulation of DNA damage response mechanism. Required for the control of telomere length and genome stability.</text>
</comment>
<evidence type="ECO:0000259" key="20">
    <source>
        <dbReference type="PROSITE" id="PS51190"/>
    </source>
</evidence>
<dbReference type="SMART" id="SM00146">
    <property type="entry name" value="PI3Kc"/>
    <property type="match status" value="1"/>
</dbReference>
<gene>
    <name evidence="21" type="ORF">I303_08151</name>
</gene>
<comment type="catalytic activity">
    <reaction evidence="14 16">
        <text>L-threonyl-[protein] + ATP = O-phospho-L-threonyl-[protein] + ADP + H(+)</text>
        <dbReference type="Rhea" id="RHEA:46608"/>
        <dbReference type="Rhea" id="RHEA-COMP:11060"/>
        <dbReference type="Rhea" id="RHEA-COMP:11605"/>
        <dbReference type="ChEBI" id="CHEBI:15378"/>
        <dbReference type="ChEBI" id="CHEBI:30013"/>
        <dbReference type="ChEBI" id="CHEBI:30616"/>
        <dbReference type="ChEBI" id="CHEBI:61977"/>
        <dbReference type="ChEBI" id="CHEBI:456216"/>
        <dbReference type="EC" id="2.7.11.1"/>
    </reaction>
</comment>
<dbReference type="GO" id="GO:0006281">
    <property type="term" value="P:DNA repair"/>
    <property type="evidence" value="ECO:0007669"/>
    <property type="project" value="InterPro"/>
</dbReference>
<dbReference type="InterPro" id="IPR014009">
    <property type="entry name" value="PIK_FAT"/>
</dbReference>
<dbReference type="Pfam" id="PF11640">
    <property type="entry name" value="TAN"/>
    <property type="match status" value="1"/>
</dbReference>
<evidence type="ECO:0000256" key="5">
    <source>
        <dbReference type="ARBA" id="ARBA00014619"/>
    </source>
</evidence>
<dbReference type="SMART" id="SM01343">
    <property type="entry name" value="FATC"/>
    <property type="match status" value="1"/>
</dbReference>
<dbReference type="Gene3D" id="3.30.1010.10">
    <property type="entry name" value="Phosphatidylinositol 3-kinase Catalytic Subunit, Chain A, domain 4"/>
    <property type="match status" value="1"/>
</dbReference>
<dbReference type="InterPro" id="IPR003152">
    <property type="entry name" value="FATC_dom"/>
</dbReference>
<evidence type="ECO:0000256" key="4">
    <source>
        <dbReference type="ARBA" id="ARBA00012513"/>
    </source>
</evidence>
<evidence type="ECO:0000256" key="16">
    <source>
        <dbReference type="RuleBase" id="RU365027"/>
    </source>
</evidence>
<dbReference type="VEuPathDB" id="FungiDB:I303_08151"/>
<dbReference type="EMBL" id="KI894037">
    <property type="protein sequence ID" value="OBR81381.1"/>
    <property type="molecule type" value="Genomic_DNA"/>
</dbReference>
<evidence type="ECO:0000256" key="14">
    <source>
        <dbReference type="ARBA" id="ARBA00047899"/>
    </source>
</evidence>
<evidence type="ECO:0000256" key="17">
    <source>
        <dbReference type="SAM" id="MobiDB-lite"/>
    </source>
</evidence>
<dbReference type="GO" id="GO:0035556">
    <property type="term" value="P:intracellular signal transduction"/>
    <property type="evidence" value="ECO:0007669"/>
    <property type="project" value="UniProtKB-ARBA"/>
</dbReference>
<evidence type="ECO:0000256" key="7">
    <source>
        <dbReference type="ARBA" id="ARBA00022679"/>
    </source>
</evidence>
<name>A0A1A5ZU98_9TREE</name>
<keyword evidence="16" id="KW-0158">Chromosome</keyword>
<keyword evidence="7 16" id="KW-0808">Transferase</keyword>
<dbReference type="OrthoDB" id="381190at2759"/>
<dbReference type="PANTHER" id="PTHR37079:SF4">
    <property type="entry name" value="SERINE_THREONINE-PROTEIN KINASE ATM"/>
    <property type="match status" value="1"/>
</dbReference>
<keyword evidence="10 16" id="KW-0418">Kinase</keyword>
<dbReference type="InterPro" id="IPR036940">
    <property type="entry name" value="PI3/4_kinase_cat_sf"/>
</dbReference>
<comment type="subcellular location">
    <subcellularLocation>
        <location evidence="16">Chromosome</location>
        <location evidence="16">Telomere</location>
    </subcellularLocation>
    <subcellularLocation>
        <location evidence="1 16">Nucleus</location>
    </subcellularLocation>
</comment>
<feature type="region of interest" description="Disordered" evidence="17">
    <location>
        <begin position="2431"/>
        <end position="2464"/>
    </location>
</feature>
<evidence type="ECO:0000259" key="18">
    <source>
        <dbReference type="PROSITE" id="PS50290"/>
    </source>
</evidence>
<evidence type="ECO:0000256" key="12">
    <source>
        <dbReference type="ARBA" id="ARBA00023242"/>
    </source>
</evidence>